<dbReference type="InterPro" id="IPR039353">
    <property type="entry name" value="TF_Adf1"/>
</dbReference>
<evidence type="ECO:0000313" key="3">
    <source>
        <dbReference type="EMBL" id="VVC90785.1"/>
    </source>
</evidence>
<dbReference type="GO" id="GO:0005634">
    <property type="term" value="C:nucleus"/>
    <property type="evidence" value="ECO:0007669"/>
    <property type="project" value="TreeGrafter"/>
</dbReference>
<accession>A0A5E4PXN0</accession>
<dbReference type="PANTHER" id="PTHR12243">
    <property type="entry name" value="MADF DOMAIN TRANSCRIPTION FACTOR"/>
    <property type="match status" value="1"/>
</dbReference>
<name>A0A5E4PXN0_9NEOP</name>
<dbReference type="GO" id="GO:0005667">
    <property type="term" value="C:transcription regulator complex"/>
    <property type="evidence" value="ECO:0007669"/>
    <property type="project" value="TreeGrafter"/>
</dbReference>
<feature type="region of interest" description="Disordered" evidence="1">
    <location>
        <begin position="110"/>
        <end position="129"/>
    </location>
</feature>
<dbReference type="InterPro" id="IPR006578">
    <property type="entry name" value="MADF-dom"/>
</dbReference>
<dbReference type="GO" id="GO:0006357">
    <property type="term" value="P:regulation of transcription by RNA polymerase II"/>
    <property type="evidence" value="ECO:0007669"/>
    <property type="project" value="TreeGrafter"/>
</dbReference>
<dbReference type="OrthoDB" id="6776070at2759"/>
<keyword evidence="4" id="KW-1185">Reference proteome</keyword>
<feature type="domain" description="MADF" evidence="2">
    <location>
        <begin position="15"/>
        <end position="99"/>
    </location>
</feature>
<dbReference type="EMBL" id="FZQP02000870">
    <property type="protein sequence ID" value="VVC90785.1"/>
    <property type="molecule type" value="Genomic_DNA"/>
</dbReference>
<gene>
    <name evidence="3" type="ORF">LSINAPIS_LOCUS3619</name>
</gene>
<reference evidence="3 4" key="1">
    <citation type="submission" date="2017-07" db="EMBL/GenBank/DDBJ databases">
        <authorList>
            <person name="Talla V."/>
            <person name="Backstrom N."/>
        </authorList>
    </citation>
    <scope>NUCLEOTIDE SEQUENCE [LARGE SCALE GENOMIC DNA]</scope>
</reference>
<evidence type="ECO:0000313" key="4">
    <source>
        <dbReference type="Proteomes" id="UP000324832"/>
    </source>
</evidence>
<sequence length="234" mass="28186">MKPGQYPWSTEETFKFLNLYRNESVIWDINKMEHKDKSRIKEAWDRIVKEMNIPLEELKRKKEGLMATFRQHYRKKQKIGYKPIWMYYDVMEEFLETIYEPKITYYEEEKDSDPLSGFPEKLADDNDEDDEGEIYLLEEKTPKKRRMSPNHELQQATSQMSYAFNVLNETLQAKASSIVKECKDDESDLYGKLIAKKLKQFPDSERQEIMYEIDGLLLKRLRERRNFESYIGTQ</sequence>
<dbReference type="PROSITE" id="PS51029">
    <property type="entry name" value="MADF"/>
    <property type="match status" value="1"/>
</dbReference>
<evidence type="ECO:0000259" key="2">
    <source>
        <dbReference type="PROSITE" id="PS51029"/>
    </source>
</evidence>
<dbReference type="SMART" id="SM00595">
    <property type="entry name" value="MADF"/>
    <property type="match status" value="1"/>
</dbReference>
<dbReference type="AlphaFoldDB" id="A0A5E4PXN0"/>
<proteinExistence type="predicted"/>
<dbReference type="PANTHER" id="PTHR12243:SF69">
    <property type="entry name" value="SI:CH73-59F11.3"/>
    <property type="match status" value="1"/>
</dbReference>
<organism evidence="3 4">
    <name type="scientific">Leptidea sinapis</name>
    <dbReference type="NCBI Taxonomy" id="189913"/>
    <lineage>
        <taxon>Eukaryota</taxon>
        <taxon>Metazoa</taxon>
        <taxon>Ecdysozoa</taxon>
        <taxon>Arthropoda</taxon>
        <taxon>Hexapoda</taxon>
        <taxon>Insecta</taxon>
        <taxon>Pterygota</taxon>
        <taxon>Neoptera</taxon>
        <taxon>Endopterygota</taxon>
        <taxon>Lepidoptera</taxon>
        <taxon>Glossata</taxon>
        <taxon>Ditrysia</taxon>
        <taxon>Papilionoidea</taxon>
        <taxon>Pieridae</taxon>
        <taxon>Dismorphiinae</taxon>
        <taxon>Leptidea</taxon>
    </lineage>
</organism>
<dbReference type="Proteomes" id="UP000324832">
    <property type="component" value="Unassembled WGS sequence"/>
</dbReference>
<protein>
    <recommendedName>
        <fullName evidence="2">MADF domain-containing protein</fullName>
    </recommendedName>
</protein>
<dbReference type="Pfam" id="PF10545">
    <property type="entry name" value="MADF_DNA_bdg"/>
    <property type="match status" value="1"/>
</dbReference>
<evidence type="ECO:0000256" key="1">
    <source>
        <dbReference type="SAM" id="MobiDB-lite"/>
    </source>
</evidence>